<reference evidence="2" key="1">
    <citation type="submission" date="2013-03" db="EMBL/GenBank/DDBJ databases">
        <title>Genome Sequence of the Profundibacterium mesophilum strain KAUST100406-0324T from Red Sea, a novel genus in the family Rhodobacteraceae.</title>
        <authorList>
            <person name="Essack M."/>
            <person name="Alam I."/>
            <person name="Lafi F."/>
            <person name="Alawi W."/>
            <person name="Kamanu F."/>
            <person name="Al-Suwailem A."/>
            <person name="Lee O.O."/>
            <person name="Xu Y."/>
            <person name="Bajic V."/>
            <person name="Qian P.-Y."/>
            <person name="Archer J."/>
        </authorList>
    </citation>
    <scope>NUCLEOTIDE SEQUENCE</scope>
    <source>
        <strain evidence="2">KAUST100406-0324</strain>
    </source>
</reference>
<dbReference type="OrthoDB" id="7651547at2"/>
<gene>
    <name evidence="2" type="ORF">PMES_02825</name>
</gene>
<dbReference type="EMBL" id="APKE01000035">
    <property type="protein sequence ID" value="KAF0674749.1"/>
    <property type="molecule type" value="Genomic_DNA"/>
</dbReference>
<name>A0A921NRA0_9RHOB</name>
<evidence type="ECO:0000256" key="1">
    <source>
        <dbReference type="SAM" id="MobiDB-lite"/>
    </source>
</evidence>
<feature type="region of interest" description="Disordered" evidence="1">
    <location>
        <begin position="76"/>
        <end position="115"/>
    </location>
</feature>
<comment type="caution">
    <text evidence="2">The sequence shown here is derived from an EMBL/GenBank/DDBJ whole genome shotgun (WGS) entry which is preliminary data.</text>
</comment>
<evidence type="ECO:0000313" key="2">
    <source>
        <dbReference type="EMBL" id="KAF0674749.1"/>
    </source>
</evidence>
<sequence length="115" mass="13195">MKWKTVADNWPAFLDRMEQTWPRADRTDLANIEGDRERLVSYLAERLELTPNEAREEIEEFTEGAVPSDVVMDELHDNQSITDSGRSIPVGEDVYSEDRDFGDDRPAEPPIGRTD</sequence>
<proteinExistence type="predicted"/>
<feature type="compositionally biased region" description="Basic and acidic residues" evidence="1">
    <location>
        <begin position="96"/>
        <end position="107"/>
    </location>
</feature>
<dbReference type="AlphaFoldDB" id="A0A921NRA0"/>
<evidence type="ECO:0000313" key="3">
    <source>
        <dbReference type="Proteomes" id="UP000698242"/>
    </source>
</evidence>
<dbReference type="RefSeq" id="WP_159966342.1">
    <property type="nucleotide sequence ID" value="NZ_APKE01000035.1"/>
</dbReference>
<dbReference type="Gene3D" id="1.10.1470.10">
    <property type="entry name" value="YjbJ"/>
    <property type="match status" value="1"/>
</dbReference>
<accession>A0A921NRA0</accession>
<protein>
    <submittedName>
        <fullName evidence="2">Uncharacterized protein</fullName>
    </submittedName>
</protein>
<dbReference type="InterPro" id="IPR036629">
    <property type="entry name" value="YjbJ_sf"/>
</dbReference>
<organism evidence="2 3">
    <name type="scientific">Profundibacterium mesophilum KAUST100406-0324</name>
    <dbReference type="NCBI Taxonomy" id="1037889"/>
    <lineage>
        <taxon>Bacteria</taxon>
        <taxon>Pseudomonadati</taxon>
        <taxon>Pseudomonadota</taxon>
        <taxon>Alphaproteobacteria</taxon>
        <taxon>Rhodobacterales</taxon>
        <taxon>Roseobacteraceae</taxon>
        <taxon>Profundibacterium</taxon>
    </lineage>
</organism>
<dbReference type="Proteomes" id="UP000698242">
    <property type="component" value="Unassembled WGS sequence"/>
</dbReference>
<dbReference type="SUPFAM" id="SSF69047">
    <property type="entry name" value="Hypothetical protein YjbJ"/>
    <property type="match status" value="1"/>
</dbReference>
<keyword evidence="3" id="KW-1185">Reference proteome</keyword>